<reference evidence="5 6" key="1">
    <citation type="journal article" date="2019" name="Int. J. Syst. Evol. Microbiol.">
        <title>The Global Catalogue of Microorganisms (GCM) 10K type strain sequencing project: providing services to taxonomists for standard genome sequencing and annotation.</title>
        <authorList>
            <consortium name="The Broad Institute Genomics Platform"/>
            <consortium name="The Broad Institute Genome Sequencing Center for Infectious Disease"/>
            <person name="Wu L."/>
            <person name="Ma J."/>
        </authorList>
    </citation>
    <scope>NUCLEOTIDE SEQUENCE [LARGE SCALE GENOMIC DNA]</scope>
    <source>
        <strain evidence="5 6">JCM 3272</strain>
    </source>
</reference>
<dbReference type="PROSITE" id="PS50893">
    <property type="entry name" value="ABC_TRANSPORTER_2"/>
    <property type="match status" value="1"/>
</dbReference>
<dbReference type="InterPro" id="IPR017871">
    <property type="entry name" value="ABC_transporter-like_CS"/>
</dbReference>
<sequence>MSSSSSSPAVARETPPAAEVPAVDIVGLTKAFGGLKAVSDITIQVPSRRIHGILGPNGAGKTTVLNMVTGFISADDGTISVFGDEVTRLPPYQIARRGVARTYQNIRLFAGMTVLETVVAGAYLRRSSTLAGAIFLSPGERRERREVRARARDLLDRVGVRGDHDALAETLSYGDQRRVEIARALAADPRVLLLDEPTAGMNDAESHEIGELLVELRDGGLTLILIEHNMRLVEEFCESVSVMNSGAMLSQGVPRWCLDQDEVKEAYFGKRSDAARIATLRRARRGPGGA</sequence>
<dbReference type="InterPro" id="IPR003439">
    <property type="entry name" value="ABC_transporter-like_ATP-bd"/>
</dbReference>
<feature type="domain" description="ABC transporter" evidence="4">
    <location>
        <begin position="23"/>
        <end position="270"/>
    </location>
</feature>
<keyword evidence="6" id="KW-1185">Reference proteome</keyword>
<dbReference type="InterPro" id="IPR051120">
    <property type="entry name" value="ABC_AA/LPS_Transport"/>
</dbReference>
<dbReference type="Pfam" id="PF00005">
    <property type="entry name" value="ABC_tran"/>
    <property type="match status" value="1"/>
</dbReference>
<gene>
    <name evidence="5" type="ORF">GCM10010170_014340</name>
</gene>
<dbReference type="SMART" id="SM00382">
    <property type="entry name" value="AAA"/>
    <property type="match status" value="1"/>
</dbReference>
<protein>
    <submittedName>
        <fullName evidence="5">ABC transporter ATP-binding protein</fullName>
    </submittedName>
</protein>
<keyword evidence="3 5" id="KW-0067">ATP-binding</keyword>
<evidence type="ECO:0000259" key="4">
    <source>
        <dbReference type="PROSITE" id="PS50893"/>
    </source>
</evidence>
<evidence type="ECO:0000313" key="5">
    <source>
        <dbReference type="EMBL" id="GAA2334759.1"/>
    </source>
</evidence>
<evidence type="ECO:0000256" key="1">
    <source>
        <dbReference type="ARBA" id="ARBA00022448"/>
    </source>
</evidence>
<dbReference type="PANTHER" id="PTHR45772">
    <property type="entry name" value="CONSERVED COMPONENT OF ABC TRANSPORTER FOR NATURAL AMINO ACIDS-RELATED"/>
    <property type="match status" value="1"/>
</dbReference>
<proteinExistence type="predicted"/>
<dbReference type="EMBL" id="BAAARV010000015">
    <property type="protein sequence ID" value="GAA2334759.1"/>
    <property type="molecule type" value="Genomic_DNA"/>
</dbReference>
<accession>A0ABN3FPB2</accession>
<dbReference type="RefSeq" id="WP_344611448.1">
    <property type="nucleotide sequence ID" value="NZ_BAAARV010000015.1"/>
</dbReference>
<organism evidence="5 6">
    <name type="scientific">Dactylosporangium salmoneum</name>
    <dbReference type="NCBI Taxonomy" id="53361"/>
    <lineage>
        <taxon>Bacteria</taxon>
        <taxon>Bacillati</taxon>
        <taxon>Actinomycetota</taxon>
        <taxon>Actinomycetes</taxon>
        <taxon>Micromonosporales</taxon>
        <taxon>Micromonosporaceae</taxon>
        <taxon>Dactylosporangium</taxon>
    </lineage>
</organism>
<comment type="caution">
    <text evidence="5">The sequence shown here is derived from an EMBL/GenBank/DDBJ whole genome shotgun (WGS) entry which is preliminary data.</text>
</comment>
<dbReference type="InterPro" id="IPR003593">
    <property type="entry name" value="AAA+_ATPase"/>
</dbReference>
<name>A0ABN3FPB2_9ACTN</name>
<dbReference type="Proteomes" id="UP001501444">
    <property type="component" value="Unassembled WGS sequence"/>
</dbReference>
<dbReference type="CDD" id="cd03219">
    <property type="entry name" value="ABC_Mj1267_LivG_branched"/>
    <property type="match status" value="1"/>
</dbReference>
<dbReference type="GO" id="GO:0005524">
    <property type="term" value="F:ATP binding"/>
    <property type="evidence" value="ECO:0007669"/>
    <property type="project" value="UniProtKB-KW"/>
</dbReference>
<dbReference type="Gene3D" id="3.40.50.300">
    <property type="entry name" value="P-loop containing nucleotide triphosphate hydrolases"/>
    <property type="match status" value="1"/>
</dbReference>
<dbReference type="InterPro" id="IPR027417">
    <property type="entry name" value="P-loop_NTPase"/>
</dbReference>
<dbReference type="SUPFAM" id="SSF52540">
    <property type="entry name" value="P-loop containing nucleoside triphosphate hydrolases"/>
    <property type="match status" value="1"/>
</dbReference>
<evidence type="ECO:0000256" key="3">
    <source>
        <dbReference type="ARBA" id="ARBA00022840"/>
    </source>
</evidence>
<dbReference type="PANTHER" id="PTHR45772:SF7">
    <property type="entry name" value="AMINO ACID ABC TRANSPORTER ATP-BINDING PROTEIN"/>
    <property type="match status" value="1"/>
</dbReference>
<keyword evidence="2" id="KW-0547">Nucleotide-binding</keyword>
<keyword evidence="1" id="KW-0813">Transport</keyword>
<evidence type="ECO:0000313" key="6">
    <source>
        <dbReference type="Proteomes" id="UP001501444"/>
    </source>
</evidence>
<dbReference type="PROSITE" id="PS00211">
    <property type="entry name" value="ABC_TRANSPORTER_1"/>
    <property type="match status" value="1"/>
</dbReference>
<evidence type="ECO:0000256" key="2">
    <source>
        <dbReference type="ARBA" id="ARBA00022741"/>
    </source>
</evidence>